<dbReference type="SMART" id="SM00392">
    <property type="entry name" value="PROF"/>
    <property type="match status" value="1"/>
</dbReference>
<keyword evidence="5" id="KW-0221">Differentiation</keyword>
<evidence type="ECO:0000256" key="7">
    <source>
        <dbReference type="ARBA" id="ARBA00023121"/>
    </source>
</evidence>
<dbReference type="FunFam" id="3.30.450.30:FF:000007">
    <property type="entry name" value="Profilin"/>
    <property type="match status" value="1"/>
</dbReference>
<name>A0A0E9WV93_ANGAN</name>
<comment type="subcellular location">
    <subcellularLocation>
        <location evidence="1">Cytoplasm</location>
    </subcellularLocation>
</comment>
<organism evidence="10">
    <name type="scientific">Anguilla anguilla</name>
    <name type="common">European freshwater eel</name>
    <name type="synonym">Muraena anguilla</name>
    <dbReference type="NCBI Taxonomy" id="7936"/>
    <lineage>
        <taxon>Eukaryota</taxon>
        <taxon>Metazoa</taxon>
        <taxon>Chordata</taxon>
        <taxon>Craniata</taxon>
        <taxon>Vertebrata</taxon>
        <taxon>Euteleostomi</taxon>
        <taxon>Actinopterygii</taxon>
        <taxon>Neopterygii</taxon>
        <taxon>Teleostei</taxon>
        <taxon>Anguilliformes</taxon>
        <taxon>Anguillidae</taxon>
        <taxon>Anguilla</taxon>
    </lineage>
</organism>
<comment type="function">
    <text evidence="8">Involved in male fertility. Required for manchette development and acrosome biogenesis during spermiogenesis. Binds in vitro to phospholipids, including phosphatidylinositol 3-phosphate (PtdIns(3)P), phosphatidylinositol 4,5-bisphosphate (PtdIns(4,5)P2), phosphatidylinositol 4-phosphate (PtdIns(4)P) and phosphatidic acid (PA). Contrary to other profilin family members, does not bind to actin in vitro.</text>
</comment>
<evidence type="ECO:0000256" key="4">
    <source>
        <dbReference type="ARBA" id="ARBA00022490"/>
    </source>
</evidence>
<dbReference type="CDD" id="cd00148">
    <property type="entry name" value="PROF"/>
    <property type="match status" value="1"/>
</dbReference>
<accession>A0A0E9WV93</accession>
<dbReference type="PANTHER" id="PTHR11604">
    <property type="entry name" value="PROFILIN"/>
    <property type="match status" value="1"/>
</dbReference>
<dbReference type="GO" id="GO:0008289">
    <property type="term" value="F:lipid binding"/>
    <property type="evidence" value="ECO:0007669"/>
    <property type="project" value="UniProtKB-KW"/>
</dbReference>
<dbReference type="Gene3D" id="3.30.450.30">
    <property type="entry name" value="Dynein light chain 2a, cytoplasmic"/>
    <property type="match status" value="1"/>
</dbReference>
<dbReference type="GO" id="GO:0007283">
    <property type="term" value="P:spermatogenesis"/>
    <property type="evidence" value="ECO:0007669"/>
    <property type="project" value="UniProtKB-KW"/>
</dbReference>
<dbReference type="GO" id="GO:0030154">
    <property type="term" value="P:cell differentiation"/>
    <property type="evidence" value="ECO:0007669"/>
    <property type="project" value="UniProtKB-KW"/>
</dbReference>
<evidence type="ECO:0000256" key="9">
    <source>
        <dbReference type="RuleBase" id="RU003909"/>
    </source>
</evidence>
<evidence type="ECO:0000256" key="8">
    <source>
        <dbReference type="ARBA" id="ARBA00059169"/>
    </source>
</evidence>
<reference evidence="10" key="1">
    <citation type="submission" date="2014-11" db="EMBL/GenBank/DDBJ databases">
        <authorList>
            <person name="Amaro Gonzalez C."/>
        </authorList>
    </citation>
    <scope>NUCLEOTIDE SEQUENCE</scope>
</reference>
<keyword evidence="3" id="KW-0217">Developmental protein</keyword>
<protein>
    <recommendedName>
        <fullName evidence="9">Profilin</fullName>
    </recommendedName>
</protein>
<dbReference type="SUPFAM" id="SSF55770">
    <property type="entry name" value="Profilin (actin-binding protein)"/>
    <property type="match status" value="1"/>
</dbReference>
<keyword evidence="6" id="KW-0744">Spermatogenesis</keyword>
<dbReference type="InterPro" id="IPR036140">
    <property type="entry name" value="PFN_sf"/>
</dbReference>
<dbReference type="InterPro" id="IPR048278">
    <property type="entry name" value="PFN"/>
</dbReference>
<evidence type="ECO:0000256" key="5">
    <source>
        <dbReference type="ARBA" id="ARBA00022782"/>
    </source>
</evidence>
<dbReference type="AlphaFoldDB" id="A0A0E9WV93"/>
<reference evidence="10" key="2">
    <citation type="journal article" date="2015" name="Fish Shellfish Immunol.">
        <title>Early steps in the European eel (Anguilla anguilla)-Vibrio vulnificus interaction in the gills: Role of the RtxA13 toxin.</title>
        <authorList>
            <person name="Callol A."/>
            <person name="Pajuelo D."/>
            <person name="Ebbesson L."/>
            <person name="Teles M."/>
            <person name="MacKenzie S."/>
            <person name="Amaro C."/>
        </authorList>
    </citation>
    <scope>NUCLEOTIDE SEQUENCE</scope>
</reference>
<sequence length="128" mass="14516">MNQLQNLLTDCLINTKKVENAAIFTTKNAAVSAASQRFNIAVPQIQMLIDFFQHTNQMREEGVHFLGKNYTCIRADKNSIYCKSNEHGLILVRTAVYVIVATYNDSMYCSVCVEAVEKLAEYLREEGK</sequence>
<keyword evidence="4" id="KW-0963">Cytoplasm</keyword>
<evidence type="ECO:0000256" key="2">
    <source>
        <dbReference type="ARBA" id="ARBA00010058"/>
    </source>
</evidence>
<dbReference type="Pfam" id="PF00235">
    <property type="entry name" value="Profilin"/>
    <property type="match status" value="1"/>
</dbReference>
<proteinExistence type="inferred from homology"/>
<dbReference type="InterPro" id="IPR005455">
    <property type="entry name" value="PFN_euk"/>
</dbReference>
<dbReference type="PANTHER" id="PTHR11604:SF2">
    <property type="entry name" value="PROFILIN-4"/>
    <property type="match status" value="1"/>
</dbReference>
<comment type="similarity">
    <text evidence="2 9">Belongs to the profilin family.</text>
</comment>
<dbReference type="GO" id="GO:0005938">
    <property type="term" value="C:cell cortex"/>
    <property type="evidence" value="ECO:0007669"/>
    <property type="project" value="TreeGrafter"/>
</dbReference>
<evidence type="ECO:0000256" key="1">
    <source>
        <dbReference type="ARBA" id="ARBA00004496"/>
    </source>
</evidence>
<keyword evidence="7" id="KW-0446">Lipid-binding</keyword>
<dbReference type="EMBL" id="GBXM01014451">
    <property type="protein sequence ID" value="JAH94126.1"/>
    <property type="molecule type" value="Transcribed_RNA"/>
</dbReference>
<evidence type="ECO:0000313" key="10">
    <source>
        <dbReference type="EMBL" id="JAH94126.1"/>
    </source>
</evidence>
<keyword evidence="9" id="KW-0009">Actin-binding</keyword>
<evidence type="ECO:0000256" key="3">
    <source>
        <dbReference type="ARBA" id="ARBA00022473"/>
    </source>
</evidence>
<evidence type="ECO:0000256" key="6">
    <source>
        <dbReference type="ARBA" id="ARBA00022871"/>
    </source>
</evidence>
<dbReference type="GO" id="GO:0003785">
    <property type="term" value="F:actin monomer binding"/>
    <property type="evidence" value="ECO:0007669"/>
    <property type="project" value="TreeGrafter"/>
</dbReference>